<keyword evidence="2" id="KW-1185">Reference proteome</keyword>
<dbReference type="EMBL" id="JAWDGP010003194">
    <property type="protein sequence ID" value="KAK3776630.1"/>
    <property type="molecule type" value="Genomic_DNA"/>
</dbReference>
<protein>
    <submittedName>
        <fullName evidence="1">Uncharacterized protein</fullName>
    </submittedName>
</protein>
<evidence type="ECO:0000313" key="1">
    <source>
        <dbReference type="EMBL" id="KAK3776630.1"/>
    </source>
</evidence>
<name>A0AAE0ZW31_9GAST</name>
<reference evidence="1" key="1">
    <citation type="journal article" date="2023" name="G3 (Bethesda)">
        <title>A reference genome for the long-term kleptoplast-retaining sea slug Elysia crispata morphotype clarki.</title>
        <authorList>
            <person name="Eastman K.E."/>
            <person name="Pendleton A.L."/>
            <person name="Shaikh M.A."/>
            <person name="Suttiyut T."/>
            <person name="Ogas R."/>
            <person name="Tomko P."/>
            <person name="Gavelis G."/>
            <person name="Widhalm J.R."/>
            <person name="Wisecaver J.H."/>
        </authorList>
    </citation>
    <scope>NUCLEOTIDE SEQUENCE</scope>
    <source>
        <strain evidence="1">ECLA1</strain>
    </source>
</reference>
<dbReference type="Proteomes" id="UP001283361">
    <property type="component" value="Unassembled WGS sequence"/>
</dbReference>
<comment type="caution">
    <text evidence="1">The sequence shown here is derived from an EMBL/GenBank/DDBJ whole genome shotgun (WGS) entry which is preliminary data.</text>
</comment>
<organism evidence="1 2">
    <name type="scientific">Elysia crispata</name>
    <name type="common">lettuce slug</name>
    <dbReference type="NCBI Taxonomy" id="231223"/>
    <lineage>
        <taxon>Eukaryota</taxon>
        <taxon>Metazoa</taxon>
        <taxon>Spiralia</taxon>
        <taxon>Lophotrochozoa</taxon>
        <taxon>Mollusca</taxon>
        <taxon>Gastropoda</taxon>
        <taxon>Heterobranchia</taxon>
        <taxon>Euthyneura</taxon>
        <taxon>Panpulmonata</taxon>
        <taxon>Sacoglossa</taxon>
        <taxon>Placobranchoidea</taxon>
        <taxon>Plakobranchidae</taxon>
        <taxon>Elysia</taxon>
    </lineage>
</organism>
<proteinExistence type="predicted"/>
<accession>A0AAE0ZW31</accession>
<evidence type="ECO:0000313" key="2">
    <source>
        <dbReference type="Proteomes" id="UP001283361"/>
    </source>
</evidence>
<gene>
    <name evidence="1" type="ORF">RRG08_019837</name>
</gene>
<sequence>MVYQVTEIHDVDIKRFVTVVTQQCNLRAETMTVVLCSFSIPQSDLLVEELYTPVTQQVILNIDNERKDGRRAPLLTPGLSQ</sequence>
<dbReference type="AlphaFoldDB" id="A0AAE0ZW31"/>